<dbReference type="InterPro" id="IPR051540">
    <property type="entry name" value="S-2-haloacid_dehalogenase"/>
</dbReference>
<keyword evidence="1 2" id="KW-0378">Hydrolase</keyword>
<comment type="caution">
    <text evidence="2">The sequence shown here is derived from an EMBL/GenBank/DDBJ whole genome shotgun (WGS) entry which is preliminary data.</text>
</comment>
<dbReference type="SUPFAM" id="SSF56784">
    <property type="entry name" value="HAD-like"/>
    <property type="match status" value="1"/>
</dbReference>
<sequence>MNLDAVIFDWGGTLTPWHTVDHLDCWLSVTGDPARARALSAAEERVWIAMRDEHRSGTVDQIVREAGLSLTEAQRREYYRWWDAHSYTDPAVPELFSALHARGLKVGILSNTVWPALEHQRIFARDEIHHLIDGEVYSSEIEWTKPHPEAFQAALDAVGVTDPSRAVYVGDRLFEDVFGANQAGMRSVFIPHSDIPAHQQTGVEDTPDAVVHELGELVAVIDSWL</sequence>
<dbReference type="PRINTS" id="PR00413">
    <property type="entry name" value="HADHALOGNASE"/>
</dbReference>
<dbReference type="RefSeq" id="WP_311421138.1">
    <property type="nucleotide sequence ID" value="NZ_JAVREH010000001.1"/>
</dbReference>
<dbReference type="Proteomes" id="UP001183176">
    <property type="component" value="Unassembled WGS sequence"/>
</dbReference>
<gene>
    <name evidence="2" type="ORF">RM423_01075</name>
</gene>
<dbReference type="SFLD" id="SFLDS00003">
    <property type="entry name" value="Haloacid_Dehalogenase"/>
    <property type="match status" value="1"/>
</dbReference>
<dbReference type="SFLD" id="SFLDG01129">
    <property type="entry name" value="C1.5:_HAD__Beta-PGM__Phosphata"/>
    <property type="match status" value="1"/>
</dbReference>
<dbReference type="PANTHER" id="PTHR43316:SF3">
    <property type="entry name" value="HALOACID DEHALOGENASE, TYPE II (AFU_ORTHOLOGUE AFUA_2G07750)-RELATED"/>
    <property type="match status" value="1"/>
</dbReference>
<organism evidence="2 3">
    <name type="scientific">Jatrophihabitans lederbergiae</name>
    <dbReference type="NCBI Taxonomy" id="3075547"/>
    <lineage>
        <taxon>Bacteria</taxon>
        <taxon>Bacillati</taxon>
        <taxon>Actinomycetota</taxon>
        <taxon>Actinomycetes</taxon>
        <taxon>Jatrophihabitantales</taxon>
        <taxon>Jatrophihabitantaceae</taxon>
        <taxon>Jatrophihabitans</taxon>
    </lineage>
</organism>
<dbReference type="Gene3D" id="3.40.50.1000">
    <property type="entry name" value="HAD superfamily/HAD-like"/>
    <property type="match status" value="1"/>
</dbReference>
<protein>
    <submittedName>
        <fullName evidence="2">HAD family hydrolase</fullName>
        <ecNumber evidence="2">3.1.3.-</ecNumber>
    </submittedName>
</protein>
<dbReference type="GO" id="GO:0016787">
    <property type="term" value="F:hydrolase activity"/>
    <property type="evidence" value="ECO:0007669"/>
    <property type="project" value="UniProtKB-KW"/>
</dbReference>
<dbReference type="PANTHER" id="PTHR43316">
    <property type="entry name" value="HYDROLASE, HALOACID DELAHOGENASE-RELATED"/>
    <property type="match status" value="1"/>
</dbReference>
<dbReference type="InterPro" id="IPR006439">
    <property type="entry name" value="HAD-SF_hydro_IA"/>
</dbReference>
<reference evidence="3" key="1">
    <citation type="submission" date="2023-07" db="EMBL/GenBank/DDBJ databases">
        <title>30 novel species of actinomycetes from the DSMZ collection.</title>
        <authorList>
            <person name="Nouioui I."/>
        </authorList>
    </citation>
    <scope>NUCLEOTIDE SEQUENCE [LARGE SCALE GENOMIC DNA]</scope>
    <source>
        <strain evidence="3">DSM 44399</strain>
    </source>
</reference>
<evidence type="ECO:0000313" key="3">
    <source>
        <dbReference type="Proteomes" id="UP001183176"/>
    </source>
</evidence>
<dbReference type="NCBIfam" id="TIGR01549">
    <property type="entry name" value="HAD-SF-IA-v1"/>
    <property type="match status" value="1"/>
</dbReference>
<dbReference type="EC" id="3.1.3.-" evidence="2"/>
<dbReference type="InterPro" id="IPR023214">
    <property type="entry name" value="HAD_sf"/>
</dbReference>
<proteinExistence type="predicted"/>
<dbReference type="InterPro" id="IPR036412">
    <property type="entry name" value="HAD-like_sf"/>
</dbReference>
<accession>A0ABU2J4S8</accession>
<evidence type="ECO:0000256" key="1">
    <source>
        <dbReference type="ARBA" id="ARBA00022801"/>
    </source>
</evidence>
<evidence type="ECO:0000313" key="2">
    <source>
        <dbReference type="EMBL" id="MDT0259980.1"/>
    </source>
</evidence>
<keyword evidence="3" id="KW-1185">Reference proteome</keyword>
<name>A0ABU2J4S8_9ACTN</name>
<dbReference type="EMBL" id="JAVREH010000001">
    <property type="protein sequence ID" value="MDT0259980.1"/>
    <property type="molecule type" value="Genomic_DNA"/>
</dbReference>
<dbReference type="Pfam" id="PF00702">
    <property type="entry name" value="Hydrolase"/>
    <property type="match status" value="1"/>
</dbReference>